<gene>
    <name evidence="2" type="ORF">NDU88_005869</name>
</gene>
<accession>A0AAV7MC98</accession>
<protein>
    <submittedName>
        <fullName evidence="2">Uncharacterized protein</fullName>
    </submittedName>
</protein>
<sequence length="199" mass="21404">MAPQTVSFRLLPGCRPPISGPPGVSGRCVGWGWQRGPGGAVGRPRLLYHRDSTMSGRPYPTAALSKAPQAMRRLQGSSSPPSASSRQAPTTRPSRHPGRVLHQVRACRSPELRRPWTLVGLALYNSAPPRGAAARDHGAPAAWPPPARSRWMPPDKLEKPGRTRSSLSSRLPSLLAWPCPPWSGWSINIFCGGVHAAPT</sequence>
<evidence type="ECO:0000313" key="2">
    <source>
        <dbReference type="EMBL" id="KAJ1100794.1"/>
    </source>
</evidence>
<evidence type="ECO:0000313" key="3">
    <source>
        <dbReference type="Proteomes" id="UP001066276"/>
    </source>
</evidence>
<dbReference type="EMBL" id="JANPWB010000014">
    <property type="protein sequence ID" value="KAJ1100794.1"/>
    <property type="molecule type" value="Genomic_DNA"/>
</dbReference>
<reference evidence="2" key="1">
    <citation type="journal article" date="2022" name="bioRxiv">
        <title>Sequencing and chromosome-scale assembly of the giantPleurodeles waltlgenome.</title>
        <authorList>
            <person name="Brown T."/>
            <person name="Elewa A."/>
            <person name="Iarovenko S."/>
            <person name="Subramanian E."/>
            <person name="Araus A.J."/>
            <person name="Petzold A."/>
            <person name="Susuki M."/>
            <person name="Suzuki K.-i.T."/>
            <person name="Hayashi T."/>
            <person name="Toyoda A."/>
            <person name="Oliveira C."/>
            <person name="Osipova E."/>
            <person name="Leigh N.D."/>
            <person name="Simon A."/>
            <person name="Yun M.H."/>
        </authorList>
    </citation>
    <scope>NUCLEOTIDE SEQUENCE</scope>
    <source>
        <strain evidence="2">20211129_DDA</strain>
        <tissue evidence="2">Liver</tissue>
    </source>
</reference>
<feature type="region of interest" description="Disordered" evidence="1">
    <location>
        <begin position="129"/>
        <end position="166"/>
    </location>
</feature>
<organism evidence="2 3">
    <name type="scientific">Pleurodeles waltl</name>
    <name type="common">Iberian ribbed newt</name>
    <dbReference type="NCBI Taxonomy" id="8319"/>
    <lineage>
        <taxon>Eukaryota</taxon>
        <taxon>Metazoa</taxon>
        <taxon>Chordata</taxon>
        <taxon>Craniata</taxon>
        <taxon>Vertebrata</taxon>
        <taxon>Euteleostomi</taxon>
        <taxon>Amphibia</taxon>
        <taxon>Batrachia</taxon>
        <taxon>Caudata</taxon>
        <taxon>Salamandroidea</taxon>
        <taxon>Salamandridae</taxon>
        <taxon>Pleurodelinae</taxon>
        <taxon>Pleurodeles</taxon>
    </lineage>
</organism>
<dbReference type="Proteomes" id="UP001066276">
    <property type="component" value="Chromosome 10"/>
</dbReference>
<dbReference type="AlphaFoldDB" id="A0AAV7MC98"/>
<proteinExistence type="predicted"/>
<keyword evidence="3" id="KW-1185">Reference proteome</keyword>
<feature type="region of interest" description="Disordered" evidence="1">
    <location>
        <begin position="67"/>
        <end position="100"/>
    </location>
</feature>
<comment type="caution">
    <text evidence="2">The sequence shown here is derived from an EMBL/GenBank/DDBJ whole genome shotgun (WGS) entry which is preliminary data.</text>
</comment>
<evidence type="ECO:0000256" key="1">
    <source>
        <dbReference type="SAM" id="MobiDB-lite"/>
    </source>
</evidence>
<name>A0AAV7MC98_PLEWA</name>